<dbReference type="InterPro" id="IPR024079">
    <property type="entry name" value="MetalloPept_cat_dom_sf"/>
</dbReference>
<dbReference type="PANTHER" id="PTHR11905:SF26">
    <property type="entry name" value="A DISINTEGRIN AND METALLOPEPTIDASE DOMAIN 3"/>
    <property type="match status" value="1"/>
</dbReference>
<dbReference type="GO" id="GO:0030317">
    <property type="term" value="P:flagellated sperm motility"/>
    <property type="evidence" value="ECO:0007669"/>
    <property type="project" value="Ensembl"/>
</dbReference>
<evidence type="ECO:0000256" key="1">
    <source>
        <dbReference type="ARBA" id="ARBA00004167"/>
    </source>
</evidence>
<feature type="chain" id="PRO_5034313755" evidence="10">
    <location>
        <begin position="18"/>
        <end position="735"/>
    </location>
</feature>
<dbReference type="GO" id="GO:0005886">
    <property type="term" value="C:plasma membrane"/>
    <property type="evidence" value="ECO:0007669"/>
    <property type="project" value="Ensembl"/>
</dbReference>
<comment type="caution">
    <text evidence="7">Lacks conserved residue(s) required for the propagation of feature annotation.</text>
</comment>
<dbReference type="PROSITE" id="PS01186">
    <property type="entry name" value="EGF_2"/>
    <property type="match status" value="1"/>
</dbReference>
<feature type="domain" description="Disintegrin" evidence="12">
    <location>
        <begin position="395"/>
        <end position="484"/>
    </location>
</feature>
<dbReference type="OMA" id="MKFFSSC"/>
<evidence type="ECO:0000259" key="12">
    <source>
        <dbReference type="PROSITE" id="PS50214"/>
    </source>
</evidence>
<evidence type="ECO:0000256" key="4">
    <source>
        <dbReference type="ARBA" id="ARBA00023136"/>
    </source>
</evidence>
<dbReference type="InterPro" id="IPR036436">
    <property type="entry name" value="Disintegrin_dom_sf"/>
</dbReference>
<dbReference type="Ensembl" id="ENSJJAT00000025636.1">
    <property type="protein sequence ID" value="ENSJJAP00000019100.1"/>
    <property type="gene ID" value="ENSJJAG00000020146.1"/>
</dbReference>
<feature type="signal peptide" evidence="10">
    <location>
        <begin position="1"/>
        <end position="17"/>
    </location>
</feature>
<dbReference type="GO" id="GO:0008584">
    <property type="term" value="P:male gonad development"/>
    <property type="evidence" value="ECO:0007669"/>
    <property type="project" value="TreeGrafter"/>
</dbReference>
<evidence type="ECO:0000313" key="14">
    <source>
        <dbReference type="Ensembl" id="ENSJJAP00000019100.1"/>
    </source>
</evidence>
<dbReference type="GO" id="GO:0006508">
    <property type="term" value="P:proteolysis"/>
    <property type="evidence" value="ECO:0007669"/>
    <property type="project" value="InterPro"/>
</dbReference>
<comment type="subcellular location">
    <subcellularLocation>
        <location evidence="1">Membrane</location>
        <topology evidence="1">Single-pass membrane protein</topology>
    </subcellularLocation>
</comment>
<dbReference type="InterPro" id="IPR006586">
    <property type="entry name" value="ADAM_Cys-rich"/>
</dbReference>
<dbReference type="GO" id="GO:0032991">
    <property type="term" value="C:protein-containing complex"/>
    <property type="evidence" value="ECO:0007669"/>
    <property type="project" value="Ensembl"/>
</dbReference>
<dbReference type="FunFam" id="4.10.70.10:FF:000001">
    <property type="entry name" value="Disintegrin and metalloproteinase domain-containing protein 22"/>
    <property type="match status" value="1"/>
</dbReference>
<evidence type="ECO:0000256" key="6">
    <source>
        <dbReference type="PROSITE-ProRule" id="PRU00068"/>
    </source>
</evidence>
<dbReference type="CDD" id="cd04269">
    <property type="entry name" value="ZnMc_adamalysin_II_like"/>
    <property type="match status" value="1"/>
</dbReference>
<dbReference type="Pfam" id="PF01421">
    <property type="entry name" value="Reprolysin"/>
    <property type="match status" value="1"/>
</dbReference>
<dbReference type="GO" id="GO:0010628">
    <property type="term" value="P:positive regulation of gene expression"/>
    <property type="evidence" value="ECO:0007669"/>
    <property type="project" value="Ensembl"/>
</dbReference>
<dbReference type="Gene3D" id="4.10.70.10">
    <property type="entry name" value="Disintegrin domain"/>
    <property type="match status" value="1"/>
</dbReference>
<dbReference type="PANTHER" id="PTHR11905">
    <property type="entry name" value="ADAM A DISINTEGRIN AND METALLOPROTEASE DOMAIN"/>
    <property type="match status" value="1"/>
</dbReference>
<feature type="domain" description="EGF-like" evidence="11">
    <location>
        <begin position="613"/>
        <end position="647"/>
    </location>
</feature>
<name>A0A8C5L1I9_JACJA</name>
<dbReference type="GO" id="GO:0004222">
    <property type="term" value="F:metalloendopeptidase activity"/>
    <property type="evidence" value="ECO:0007669"/>
    <property type="project" value="InterPro"/>
</dbReference>
<proteinExistence type="predicted"/>
<keyword evidence="2 9" id="KW-0812">Transmembrane</keyword>
<feature type="domain" description="Peptidase M12B" evidence="13">
    <location>
        <begin position="187"/>
        <end position="384"/>
    </location>
</feature>
<dbReference type="InterPro" id="IPR002870">
    <property type="entry name" value="Peptidase_M12B_N"/>
</dbReference>
<dbReference type="Pfam" id="PF01562">
    <property type="entry name" value="Pep_M12B_propep"/>
    <property type="match status" value="1"/>
</dbReference>
<protein>
    <submittedName>
        <fullName evidence="14">ADAM metallopeptidase domain 3</fullName>
    </submittedName>
</protein>
<dbReference type="Pfam" id="PF08516">
    <property type="entry name" value="ADAM_CR"/>
    <property type="match status" value="1"/>
</dbReference>
<dbReference type="Gene3D" id="3.40.390.10">
    <property type="entry name" value="Collagenase (Catalytic Domain)"/>
    <property type="match status" value="1"/>
</dbReference>
<evidence type="ECO:0000259" key="11">
    <source>
        <dbReference type="PROSITE" id="PS50026"/>
    </source>
</evidence>
<evidence type="ECO:0000256" key="7">
    <source>
        <dbReference type="PROSITE-ProRule" id="PRU00076"/>
    </source>
</evidence>
<dbReference type="GO" id="GO:0061827">
    <property type="term" value="C:sperm head"/>
    <property type="evidence" value="ECO:0007669"/>
    <property type="project" value="Ensembl"/>
</dbReference>
<reference evidence="14" key="2">
    <citation type="submission" date="2025-09" db="UniProtKB">
        <authorList>
            <consortium name="Ensembl"/>
        </authorList>
    </citation>
    <scope>IDENTIFICATION</scope>
</reference>
<dbReference type="InterPro" id="IPR001590">
    <property type="entry name" value="Peptidase_M12B"/>
</dbReference>
<dbReference type="PROSITE" id="PS50214">
    <property type="entry name" value="DISINTEGRIN_2"/>
    <property type="match status" value="1"/>
</dbReference>
<dbReference type="InterPro" id="IPR034027">
    <property type="entry name" value="Reprolysin_adamalysin"/>
</dbReference>
<evidence type="ECO:0000256" key="2">
    <source>
        <dbReference type="ARBA" id="ARBA00022692"/>
    </source>
</evidence>
<dbReference type="GO" id="GO:0007155">
    <property type="term" value="P:cell adhesion"/>
    <property type="evidence" value="ECO:0007669"/>
    <property type="project" value="TreeGrafter"/>
</dbReference>
<dbReference type="GO" id="GO:0045121">
    <property type="term" value="C:membrane raft"/>
    <property type="evidence" value="ECO:0007669"/>
    <property type="project" value="Ensembl"/>
</dbReference>
<evidence type="ECO:0000256" key="10">
    <source>
        <dbReference type="SAM" id="SignalP"/>
    </source>
</evidence>
<evidence type="ECO:0000256" key="8">
    <source>
        <dbReference type="PROSITE-ProRule" id="PRU00276"/>
    </source>
</evidence>
<feature type="transmembrane region" description="Helical" evidence="9">
    <location>
        <begin position="685"/>
        <end position="706"/>
    </location>
</feature>
<dbReference type="GO" id="GO:0007339">
    <property type="term" value="P:binding of sperm to zona pellucida"/>
    <property type="evidence" value="ECO:0007669"/>
    <property type="project" value="Ensembl"/>
</dbReference>
<dbReference type="InterPro" id="IPR000742">
    <property type="entry name" value="EGF"/>
</dbReference>
<gene>
    <name evidence="14" type="primary">LOC101601675</name>
</gene>
<feature type="disulfide bond" evidence="6">
    <location>
        <begin position="456"/>
        <end position="476"/>
    </location>
</feature>
<keyword evidence="3 9" id="KW-1133">Transmembrane helix</keyword>
<dbReference type="GO" id="GO:0009986">
    <property type="term" value="C:cell surface"/>
    <property type="evidence" value="ECO:0007669"/>
    <property type="project" value="Ensembl"/>
</dbReference>
<keyword evidence="15" id="KW-1185">Reference proteome</keyword>
<evidence type="ECO:0000313" key="15">
    <source>
        <dbReference type="Proteomes" id="UP000694385"/>
    </source>
</evidence>
<dbReference type="InterPro" id="IPR001762">
    <property type="entry name" value="Disintegrin_dom"/>
</dbReference>
<dbReference type="PROSITE" id="PS50026">
    <property type="entry name" value="EGF_3"/>
    <property type="match status" value="1"/>
</dbReference>
<evidence type="ECO:0000259" key="13">
    <source>
        <dbReference type="PROSITE" id="PS50215"/>
    </source>
</evidence>
<evidence type="ECO:0000256" key="9">
    <source>
        <dbReference type="SAM" id="Phobius"/>
    </source>
</evidence>
<dbReference type="AlphaFoldDB" id="A0A8C5L1I9"/>
<dbReference type="SMART" id="SM00050">
    <property type="entry name" value="DISIN"/>
    <property type="match status" value="1"/>
</dbReference>
<dbReference type="SUPFAM" id="SSF57552">
    <property type="entry name" value="Blood coagulation inhibitor (disintegrin)"/>
    <property type="match status" value="1"/>
</dbReference>
<keyword evidence="4 9" id="KW-0472">Membrane</keyword>
<evidence type="ECO:0000256" key="5">
    <source>
        <dbReference type="ARBA" id="ARBA00023157"/>
    </source>
</evidence>
<keyword evidence="7" id="KW-0245">EGF-like domain</keyword>
<dbReference type="SUPFAM" id="SSF55486">
    <property type="entry name" value="Metalloproteases ('zincins'), catalytic domain"/>
    <property type="match status" value="1"/>
</dbReference>
<dbReference type="GO" id="GO:0010467">
    <property type="term" value="P:gene expression"/>
    <property type="evidence" value="ECO:0007669"/>
    <property type="project" value="Ensembl"/>
</dbReference>
<reference evidence="14" key="1">
    <citation type="submission" date="2025-08" db="UniProtKB">
        <authorList>
            <consortium name="Ensembl"/>
        </authorList>
    </citation>
    <scope>IDENTIFICATION</scope>
</reference>
<organism evidence="14 15">
    <name type="scientific">Jaculus jaculus</name>
    <name type="common">Lesser Egyptian jerboa</name>
    <dbReference type="NCBI Taxonomy" id="51337"/>
    <lineage>
        <taxon>Eukaryota</taxon>
        <taxon>Metazoa</taxon>
        <taxon>Chordata</taxon>
        <taxon>Craniata</taxon>
        <taxon>Vertebrata</taxon>
        <taxon>Euteleostomi</taxon>
        <taxon>Mammalia</taxon>
        <taxon>Eutheria</taxon>
        <taxon>Euarchontoglires</taxon>
        <taxon>Glires</taxon>
        <taxon>Rodentia</taxon>
        <taxon>Myomorpha</taxon>
        <taxon>Dipodoidea</taxon>
        <taxon>Dipodidae</taxon>
        <taxon>Dipodinae</taxon>
        <taxon>Jaculus</taxon>
    </lineage>
</organism>
<dbReference type="PROSITE" id="PS50215">
    <property type="entry name" value="ADAM_MEPRO"/>
    <property type="match status" value="1"/>
</dbReference>
<dbReference type="Proteomes" id="UP000694385">
    <property type="component" value="Unassembled WGS sequence"/>
</dbReference>
<evidence type="ECO:0000256" key="3">
    <source>
        <dbReference type="ARBA" id="ARBA00022989"/>
    </source>
</evidence>
<dbReference type="GeneTree" id="ENSGT00940000162466"/>
<dbReference type="Pfam" id="PF00200">
    <property type="entry name" value="Disintegrin"/>
    <property type="match status" value="1"/>
</dbReference>
<dbReference type="SMART" id="SM00608">
    <property type="entry name" value="ACR"/>
    <property type="match status" value="1"/>
</dbReference>
<keyword evidence="10" id="KW-0732">Signal</keyword>
<dbReference type="GO" id="GO:0050684">
    <property type="term" value="P:regulation of mRNA processing"/>
    <property type="evidence" value="ECO:0007669"/>
    <property type="project" value="Ensembl"/>
</dbReference>
<accession>A0A8C5L1I9</accession>
<keyword evidence="5 7" id="KW-1015">Disulfide bond</keyword>
<feature type="disulfide bond" evidence="8">
    <location>
        <begin position="340"/>
        <end position="345"/>
    </location>
</feature>
<sequence>MLSLLLVLSGFGRLALASLYSETPLLEITVPQKMETNTKDGKASETNVIYMVKIEGKTYTLLLEKQSFLYPHFMAYSYSKSGILQTDSSFVTGHCFYQGHIAEIPQSVVTLSTCSGLRGLLQLQNISYGIEPLETSATYEHMIYEIKNNKSDYSPSRKKDLNFQYGDQSYRILVKPEISPNVMLVNRMLKVQIIVDKVMYDYMGSDVGVIAQKLVHIFGLVNSMFSQLKMTIMLTSLEVWSDQNKISTDGDAEEVLHRFLSWKQKNSHQRSDDMTYLVLCKDHPQYVGATYHGMACNPKFSVGVALHPKVMTVEAFSVIAAQLLGVNLGLAYDDVHSCYCPGSTCIMNPEAVHSHGIKIFSSCSIDGFKHMVSLPEFKCLHSESVLEIVSQQQSSATCGNYILEEPEECDCGPPEKCIHKRCCNPADCTLRKNAECGTGACCDKRTCMIADRGRLCRKSKDMCDFPEFCNGNSEYCGPDTMSADLEPCNNRTAYCFGGICRDPDRQCKDIFGKHAKGSDYDCTEEVNLQNDKFGNCHGRCDSNFVLCGKMVCQWTSSEIIPISEHYDFQYTYLGGHVCVSAHLRTAGMADNTYVYNGTTCGRNKFCFRGECKHLNACNSAVKCQGHGVCNNFNNCHCDVGYAPPECYPTPSSPGGSYDDGFWNALDKGIPLVMKRKHANHFKRKLLYTLYGFLPFLIIIAITVTKFNMAKEFPYREKTVSGETVSEDSKNSNILS</sequence>
<feature type="disulfide bond" evidence="7">
    <location>
        <begin position="637"/>
        <end position="646"/>
    </location>
</feature>